<gene>
    <name evidence="4" type="ORF">PXEA_LOCUS19798</name>
</gene>
<reference evidence="4" key="1">
    <citation type="submission" date="2018-11" db="EMBL/GenBank/DDBJ databases">
        <authorList>
            <consortium name="Pathogen Informatics"/>
        </authorList>
    </citation>
    <scope>NUCLEOTIDE SEQUENCE</scope>
</reference>
<dbReference type="PROSITE" id="PS51192">
    <property type="entry name" value="HELICASE_ATP_BIND_1"/>
    <property type="match status" value="1"/>
</dbReference>
<keyword evidence="2" id="KW-0067">ATP-binding</keyword>
<evidence type="ECO:0000256" key="2">
    <source>
        <dbReference type="ARBA" id="ARBA00022806"/>
    </source>
</evidence>
<proteinExistence type="predicted"/>
<dbReference type="GO" id="GO:0005524">
    <property type="term" value="F:ATP binding"/>
    <property type="evidence" value="ECO:0007669"/>
    <property type="project" value="InterPro"/>
</dbReference>
<accession>A0A448X2B6</accession>
<protein>
    <recommendedName>
        <fullName evidence="3">Helicase ATP-binding domain-containing protein</fullName>
    </recommendedName>
</protein>
<keyword evidence="5" id="KW-1185">Reference proteome</keyword>
<dbReference type="Proteomes" id="UP000784294">
    <property type="component" value="Unassembled WGS sequence"/>
</dbReference>
<dbReference type="GO" id="GO:0003676">
    <property type="term" value="F:nucleic acid binding"/>
    <property type="evidence" value="ECO:0007669"/>
    <property type="project" value="InterPro"/>
</dbReference>
<evidence type="ECO:0000313" key="5">
    <source>
        <dbReference type="Proteomes" id="UP000784294"/>
    </source>
</evidence>
<evidence type="ECO:0000256" key="1">
    <source>
        <dbReference type="ARBA" id="ARBA00022801"/>
    </source>
</evidence>
<dbReference type="OrthoDB" id="196131at2759"/>
<dbReference type="InterPro" id="IPR011545">
    <property type="entry name" value="DEAD/DEAH_box_helicase_dom"/>
</dbReference>
<evidence type="ECO:0000313" key="4">
    <source>
        <dbReference type="EMBL" id="VEL26358.1"/>
    </source>
</evidence>
<keyword evidence="2" id="KW-0547">Nucleotide-binding</keyword>
<dbReference type="EMBL" id="CAAALY010079750">
    <property type="protein sequence ID" value="VEL26358.1"/>
    <property type="molecule type" value="Genomic_DNA"/>
</dbReference>
<dbReference type="Gene3D" id="3.40.50.300">
    <property type="entry name" value="P-loop containing nucleotide triphosphate hydrolases"/>
    <property type="match status" value="1"/>
</dbReference>
<dbReference type="InterPro" id="IPR014001">
    <property type="entry name" value="Helicase_ATP-bd"/>
</dbReference>
<organism evidence="4 5">
    <name type="scientific">Protopolystoma xenopodis</name>
    <dbReference type="NCBI Taxonomy" id="117903"/>
    <lineage>
        <taxon>Eukaryota</taxon>
        <taxon>Metazoa</taxon>
        <taxon>Spiralia</taxon>
        <taxon>Lophotrochozoa</taxon>
        <taxon>Platyhelminthes</taxon>
        <taxon>Monogenea</taxon>
        <taxon>Polyopisthocotylea</taxon>
        <taxon>Polystomatidea</taxon>
        <taxon>Polystomatidae</taxon>
        <taxon>Protopolystoma</taxon>
    </lineage>
</organism>
<sequence>MFSRELARQTHEVISQLSEGLAQAGLPSVRCQLCIGGMAVRDQAEAFRRSGMHILVATPGRLIDLLEKKIFNLEVCRFLVLDEADRMIDMGFEEEVRTIFSYFRVRYIYPILSRIRLH</sequence>
<keyword evidence="1" id="KW-0378">Hydrolase</keyword>
<dbReference type="PROSITE" id="PS00039">
    <property type="entry name" value="DEAD_ATP_HELICASE"/>
    <property type="match status" value="1"/>
</dbReference>
<feature type="domain" description="Helicase ATP-binding" evidence="3">
    <location>
        <begin position="1"/>
        <end position="118"/>
    </location>
</feature>
<dbReference type="GO" id="GO:0004386">
    <property type="term" value="F:helicase activity"/>
    <property type="evidence" value="ECO:0007669"/>
    <property type="project" value="UniProtKB-KW"/>
</dbReference>
<dbReference type="Pfam" id="PF00270">
    <property type="entry name" value="DEAD"/>
    <property type="match status" value="1"/>
</dbReference>
<dbReference type="InterPro" id="IPR027417">
    <property type="entry name" value="P-loop_NTPase"/>
</dbReference>
<dbReference type="GO" id="GO:0016787">
    <property type="term" value="F:hydrolase activity"/>
    <property type="evidence" value="ECO:0007669"/>
    <property type="project" value="UniProtKB-KW"/>
</dbReference>
<dbReference type="InterPro" id="IPR000629">
    <property type="entry name" value="RNA-helicase_DEAD-box_CS"/>
</dbReference>
<dbReference type="PANTHER" id="PTHR47958">
    <property type="entry name" value="ATP-DEPENDENT RNA HELICASE DBP3"/>
    <property type="match status" value="1"/>
</dbReference>
<evidence type="ECO:0000259" key="3">
    <source>
        <dbReference type="PROSITE" id="PS51192"/>
    </source>
</evidence>
<dbReference type="SUPFAM" id="SSF52540">
    <property type="entry name" value="P-loop containing nucleoside triphosphate hydrolases"/>
    <property type="match status" value="1"/>
</dbReference>
<keyword evidence="2" id="KW-0347">Helicase</keyword>
<dbReference type="AlphaFoldDB" id="A0A448X2B6"/>
<name>A0A448X2B6_9PLAT</name>
<comment type="caution">
    <text evidence="4">The sequence shown here is derived from an EMBL/GenBank/DDBJ whole genome shotgun (WGS) entry which is preliminary data.</text>
</comment>